<feature type="domain" description="Choloylglycine hydrolase/NAAA C-terminal" evidence="4">
    <location>
        <begin position="26"/>
        <end position="353"/>
    </location>
</feature>
<dbReference type="Pfam" id="PF02275">
    <property type="entry name" value="CBAH"/>
    <property type="match status" value="1"/>
</dbReference>
<dbReference type="EMBL" id="DWUQ01000141">
    <property type="protein sequence ID" value="HJD44706.1"/>
    <property type="molecule type" value="Genomic_DNA"/>
</dbReference>
<reference evidence="5" key="2">
    <citation type="submission" date="2021-04" db="EMBL/GenBank/DDBJ databases">
        <authorList>
            <person name="Gilroy R."/>
        </authorList>
    </citation>
    <scope>NUCLEOTIDE SEQUENCE</scope>
    <source>
        <strain evidence="5">9264</strain>
    </source>
</reference>
<comment type="similarity">
    <text evidence="1">Belongs to the peptidase C59 family.</text>
</comment>
<feature type="signal peptide" evidence="3">
    <location>
        <begin position="1"/>
        <end position="25"/>
    </location>
</feature>
<dbReference type="AlphaFoldDB" id="A0A9D2RLD2"/>
<gene>
    <name evidence="5" type="ORF">H9906_06735</name>
</gene>
<dbReference type="SUPFAM" id="SSF56235">
    <property type="entry name" value="N-terminal nucleophile aminohydrolases (Ntn hydrolases)"/>
    <property type="match status" value="1"/>
</dbReference>
<accession>A0A9D2RLD2</accession>
<evidence type="ECO:0000256" key="2">
    <source>
        <dbReference type="ARBA" id="ARBA00022801"/>
    </source>
</evidence>
<evidence type="ECO:0000256" key="1">
    <source>
        <dbReference type="ARBA" id="ARBA00006625"/>
    </source>
</evidence>
<name>A0A9D2RLD2_9BURK</name>
<feature type="chain" id="PRO_5038581417" evidence="3">
    <location>
        <begin position="26"/>
        <end position="385"/>
    </location>
</feature>
<dbReference type="Gene3D" id="3.60.60.10">
    <property type="entry name" value="Penicillin V Acylase, Chain A"/>
    <property type="match status" value="1"/>
</dbReference>
<dbReference type="GO" id="GO:0016787">
    <property type="term" value="F:hydrolase activity"/>
    <property type="evidence" value="ECO:0007669"/>
    <property type="project" value="UniProtKB-KW"/>
</dbReference>
<organism evidence="5 6">
    <name type="scientific">Candidatus Paenalcaligenes intestinipullorum</name>
    <dbReference type="NCBI Taxonomy" id="2838718"/>
    <lineage>
        <taxon>Bacteria</taxon>
        <taxon>Pseudomonadati</taxon>
        <taxon>Pseudomonadota</taxon>
        <taxon>Betaproteobacteria</taxon>
        <taxon>Burkholderiales</taxon>
        <taxon>Alcaligenaceae</taxon>
        <taxon>Paenalcaligenes</taxon>
    </lineage>
</organism>
<comment type="caution">
    <text evidence="5">The sequence shown here is derived from an EMBL/GenBank/DDBJ whole genome shotgun (WGS) entry which is preliminary data.</text>
</comment>
<dbReference type="PANTHER" id="PTHR35527">
    <property type="entry name" value="CHOLOYLGLYCINE HYDROLASE"/>
    <property type="match status" value="1"/>
</dbReference>
<evidence type="ECO:0000259" key="4">
    <source>
        <dbReference type="Pfam" id="PF02275"/>
    </source>
</evidence>
<dbReference type="InterPro" id="IPR029132">
    <property type="entry name" value="CBAH/NAAA_C"/>
</dbReference>
<dbReference type="InterPro" id="IPR052193">
    <property type="entry name" value="Peptidase_C59"/>
</dbReference>
<keyword evidence="3" id="KW-0732">Signal</keyword>
<dbReference type="InterPro" id="IPR029055">
    <property type="entry name" value="Ntn_hydrolases_N"/>
</dbReference>
<proteinExistence type="inferred from homology"/>
<protein>
    <submittedName>
        <fullName evidence="5">Linear amide C-N hydrolase</fullName>
    </submittedName>
</protein>
<dbReference type="Proteomes" id="UP000823889">
    <property type="component" value="Unassembled WGS sequence"/>
</dbReference>
<reference evidence="5" key="1">
    <citation type="journal article" date="2021" name="PeerJ">
        <title>Extensive microbial diversity within the chicken gut microbiome revealed by metagenomics and culture.</title>
        <authorList>
            <person name="Gilroy R."/>
            <person name="Ravi A."/>
            <person name="Getino M."/>
            <person name="Pursley I."/>
            <person name="Horton D.L."/>
            <person name="Alikhan N.F."/>
            <person name="Baker D."/>
            <person name="Gharbi K."/>
            <person name="Hall N."/>
            <person name="Watson M."/>
            <person name="Adriaenssens E.M."/>
            <person name="Foster-Nyarko E."/>
            <person name="Jarju S."/>
            <person name="Secka A."/>
            <person name="Antonio M."/>
            <person name="Oren A."/>
            <person name="Chaudhuri R.R."/>
            <person name="La Ragione R."/>
            <person name="Hildebrand F."/>
            <person name="Pallen M.J."/>
        </authorList>
    </citation>
    <scope>NUCLEOTIDE SEQUENCE</scope>
    <source>
        <strain evidence="5">9264</strain>
    </source>
</reference>
<evidence type="ECO:0000256" key="3">
    <source>
        <dbReference type="SAM" id="SignalP"/>
    </source>
</evidence>
<dbReference type="PANTHER" id="PTHR35527:SF2">
    <property type="entry name" value="HYDROLASE"/>
    <property type="match status" value="1"/>
</dbReference>
<dbReference type="PROSITE" id="PS51257">
    <property type="entry name" value="PROKAR_LIPOPROTEIN"/>
    <property type="match status" value="1"/>
</dbReference>
<keyword evidence="2 5" id="KW-0378">Hydrolase</keyword>
<evidence type="ECO:0000313" key="6">
    <source>
        <dbReference type="Proteomes" id="UP000823889"/>
    </source>
</evidence>
<sequence>MRKKVQRLALSVAVASMALSPLAQACTALLYNDKQGNSYVGRTLELPMELPYYLAYSPVGTSFGSEADHHHPLTFTAKYDFVSIGLPDFSVKDLKVIDGINDQGLAFSLLAFPATKGPIDSANKTQAVLAAIDLGAWSLAQFATVAEVKKALETQPTQVTELLPFDVLDTPFHYILHDATGASIVIEYADGQQNVYDNPIGVMTNGPEFPWHLKNLDNYTFLNNKDVSTSSFRGQHFSQPDTGIATVALPASNTAVGRFVRATYYSQYAEQAKTPTEAVTTLAHVMNNFDRPRGITMDSRFDSGAANAVAPEVVGHPGYISEYTTWTSLRDLKQKHYYVRTYKNGMHYSKIDLSQLKGGASSAIKLSDAAEANELDITSQLNVGE</sequence>
<evidence type="ECO:0000313" key="5">
    <source>
        <dbReference type="EMBL" id="HJD44706.1"/>
    </source>
</evidence>